<reference evidence="1" key="2">
    <citation type="submission" date="2025-08" db="UniProtKB">
        <authorList>
            <consortium name="Ensembl"/>
        </authorList>
    </citation>
    <scope>IDENTIFICATION</scope>
</reference>
<proteinExistence type="predicted"/>
<evidence type="ECO:0000313" key="1">
    <source>
        <dbReference type="Ensembl" id="ENSSAUP00010044418.1"/>
    </source>
</evidence>
<dbReference type="Ensembl" id="ENSSAUT00010046722.1">
    <property type="protein sequence ID" value="ENSSAUP00010044418.1"/>
    <property type="gene ID" value="ENSSAUG00010018586.1"/>
</dbReference>
<dbReference type="InParanoid" id="A0A671X068"/>
<dbReference type="AlphaFoldDB" id="A0A671X068"/>
<sequence>QCESSFEWNTNSERNSHLSVKSTSIYSFCRNDSMFKSNRKNTLKNKKTNIETKAPQQVWAMCSCRIAFSWLYIYSSVFLVASSET</sequence>
<evidence type="ECO:0000313" key="2">
    <source>
        <dbReference type="Proteomes" id="UP000472265"/>
    </source>
</evidence>
<reference evidence="1" key="1">
    <citation type="submission" date="2021-04" db="EMBL/GenBank/DDBJ databases">
        <authorList>
            <consortium name="Wellcome Sanger Institute Data Sharing"/>
        </authorList>
    </citation>
    <scope>NUCLEOTIDE SEQUENCE [LARGE SCALE GENOMIC DNA]</scope>
</reference>
<name>A0A671X068_SPAAU</name>
<keyword evidence="2" id="KW-1185">Reference proteome</keyword>
<protein>
    <submittedName>
        <fullName evidence="1">Uncharacterized protein</fullName>
    </submittedName>
</protein>
<accession>A0A671X068</accession>
<organism evidence="1 2">
    <name type="scientific">Sparus aurata</name>
    <name type="common">Gilthead sea bream</name>
    <dbReference type="NCBI Taxonomy" id="8175"/>
    <lineage>
        <taxon>Eukaryota</taxon>
        <taxon>Metazoa</taxon>
        <taxon>Chordata</taxon>
        <taxon>Craniata</taxon>
        <taxon>Vertebrata</taxon>
        <taxon>Euteleostomi</taxon>
        <taxon>Actinopterygii</taxon>
        <taxon>Neopterygii</taxon>
        <taxon>Teleostei</taxon>
        <taxon>Neoteleostei</taxon>
        <taxon>Acanthomorphata</taxon>
        <taxon>Eupercaria</taxon>
        <taxon>Spariformes</taxon>
        <taxon>Sparidae</taxon>
        <taxon>Sparus</taxon>
    </lineage>
</organism>
<reference evidence="1" key="3">
    <citation type="submission" date="2025-09" db="UniProtKB">
        <authorList>
            <consortium name="Ensembl"/>
        </authorList>
    </citation>
    <scope>IDENTIFICATION</scope>
</reference>
<dbReference type="Proteomes" id="UP000472265">
    <property type="component" value="Chromosome 13"/>
</dbReference>